<protein>
    <submittedName>
        <fullName evidence="1">Uncharacterized protein</fullName>
    </submittedName>
</protein>
<proteinExistence type="predicted"/>
<dbReference type="InterPro" id="IPR047879">
    <property type="entry name" value="YjiT"/>
</dbReference>
<dbReference type="Proteomes" id="UP000275199">
    <property type="component" value="Unassembled WGS sequence"/>
</dbReference>
<accession>A0ABX9XHS0</accession>
<keyword evidence="2" id="KW-1185">Reference proteome</keyword>
<dbReference type="NCBIfam" id="NF038336">
    <property type="entry name" value="YjiT_fam"/>
    <property type="match status" value="1"/>
</dbReference>
<comment type="caution">
    <text evidence="1">The sequence shown here is derived from an EMBL/GenBank/DDBJ whole genome shotgun (WGS) entry which is preliminary data.</text>
</comment>
<name>A0ABX9XHS0_9PSED</name>
<evidence type="ECO:0000313" key="2">
    <source>
        <dbReference type="Proteomes" id="UP000275199"/>
    </source>
</evidence>
<organism evidence="1 2">
    <name type="scientific">Pseudomonas neustonica</name>
    <dbReference type="NCBI Taxonomy" id="2487346"/>
    <lineage>
        <taxon>Bacteria</taxon>
        <taxon>Pseudomonadati</taxon>
        <taxon>Pseudomonadota</taxon>
        <taxon>Gammaproteobacteria</taxon>
        <taxon>Pseudomonadales</taxon>
        <taxon>Pseudomonadaceae</taxon>
        <taxon>Pseudomonas</taxon>
    </lineage>
</organism>
<dbReference type="EMBL" id="RKKU01000011">
    <property type="protein sequence ID" value="ROZ84448.1"/>
    <property type="molecule type" value="Genomic_DNA"/>
</dbReference>
<gene>
    <name evidence="1" type="ORF">EF096_10660</name>
</gene>
<reference evidence="1 2" key="1">
    <citation type="submission" date="2018-11" db="EMBL/GenBank/DDBJ databases">
        <authorList>
            <person name="Jang G.I."/>
            <person name="Hwang C.Y."/>
        </authorList>
    </citation>
    <scope>NUCLEOTIDE SEQUENCE [LARGE SCALE GENOMIC DNA]</scope>
    <source>
        <strain evidence="1 2">SSM26</strain>
    </source>
</reference>
<dbReference type="RefSeq" id="WP_123889608.1">
    <property type="nucleotide sequence ID" value="NZ_RKKU01000011.1"/>
</dbReference>
<sequence>MNSNATSVFSCAAWLRDFFQRRSLVGPDQRPLYGYHCTAEEYRALGQLLSDLPGFELASKDSAACACFVLFCSEWYRHEYQREHGWTWDPIWQVLGYSISAGDLSRAVPKGLDGYWKRPIRVYDSDRRNFLGSLFGEGGLPFKLLAESDSKFQALFSRILRSYDQAHAMGQNTYQQVELLVANAGLPQAFLESTSIELIAGMADQLVSFASFYDLYNESEPVKKLDVSYPQWREVFPLPLDHSTGTELLNGLLKRVVVETAKTRRQRDGWQCIHYLEEPSECLRLQLSMPEIVSFNLAFQPATTRFDLALREGDNELVSLGPGYATVENGVARVRLRRRNVILRRKDHSASLSLVATAGGLVLAAVPVPNSIVALGDVPVGFERVNDRWQLCGQASFSSHSETVLLVIPKSATCECVDDSALPEARPEVLSLRSFILRGRAEIRVMCDEVFRIRTGCNHDSTARPELVGVSLDWPTKPQSTFLGMPRVYWPQTEGQALDMKGDLFVAGRRITECLAPELLGVQYLSVRNKNGDTLLRRRLGVLPSDFRIELRRGDQPDKGSVLVYTAHNCLSSIEAPGVLAHKIKHADHIEFQLDAQGMPPAKLELTITPNLLGDEITVEVPFPSSGCLAFSADGTPLKREISIDELLGTRVFLFGKPGAPTRFELELSLRGSIANSARYHWRYVAREKPVEVSLFSIRGKVMDLFSLQSGIDQVVELRVFGGGHEASYRIRKYETEVFLDSDRNLLSASNLRAATYPVPELMLLHEPARKTCSLSSRLSEGVATGEYELPALVAKEGPWLVVPNKASSVTFRPLFLAGNAASTSQEEVIHSLQKAVLAFDPKAEVSAFLPVFDSMAVNPIHSGWQFLRTLYDQFGYLPLGTFEVWKALVAHPCGLAMALFKFEMDPIFIGRIETEFPFLWECFPIRHLHRAGQRFGAFLKVKGLPEQAVSAVLERMAKKLGEAVPAFGENIQRYLASQPLGQDAQLDLPMLQVLVRAHWYQELLHDRADAEWPDFSGSELQRWCAAQDECVVNFEPEMSYRNAVVYLPVFLAAVASGKAQVSDVFGDGANTIFFLRQIRDLDSRWFSSLYQISLLRNLLSSDKDL</sequence>
<evidence type="ECO:0000313" key="1">
    <source>
        <dbReference type="EMBL" id="ROZ84448.1"/>
    </source>
</evidence>